<organism evidence="5 6">
    <name type="scientific">Strongylus vulgaris</name>
    <name type="common">Blood worm</name>
    <dbReference type="NCBI Taxonomy" id="40348"/>
    <lineage>
        <taxon>Eukaryota</taxon>
        <taxon>Metazoa</taxon>
        <taxon>Ecdysozoa</taxon>
        <taxon>Nematoda</taxon>
        <taxon>Chromadorea</taxon>
        <taxon>Rhabditida</taxon>
        <taxon>Rhabditina</taxon>
        <taxon>Rhabditomorpha</taxon>
        <taxon>Strongyloidea</taxon>
        <taxon>Strongylidae</taxon>
        <taxon>Strongylus</taxon>
    </lineage>
</organism>
<evidence type="ECO:0000256" key="3">
    <source>
        <dbReference type="ARBA" id="ARBA00023239"/>
    </source>
</evidence>
<sequence>MTSRVPEVHNAINNRLRNIDPLWLVLGAISGTIVYMKVVRLYRRSEEPLIKRLSAYAFSQLRRLPMVKAKIEKELYGAKREILETIHKDDSDRVFITGAVLSVSFRWHELPKEGLLAGSVLELAKKYEMYGRFAINEGRVSGAVYTDRLPAHIDLLAKTFNITIGAQVYSMYAFSNPLHPDVFPGARKMEAETIRMVLNLYNAPPDSSGSLTTGGT</sequence>
<keyword evidence="6" id="KW-1185">Reference proteome</keyword>
<gene>
    <name evidence="5" type="ORF">SVUK_LOCUS4478</name>
</gene>
<dbReference type="InterPro" id="IPR050477">
    <property type="entry name" value="GrpII_AminoAcid_Decarb"/>
</dbReference>
<keyword evidence="3" id="KW-0456">Lyase</keyword>
<evidence type="ECO:0000256" key="1">
    <source>
        <dbReference type="ARBA" id="ARBA00001933"/>
    </source>
</evidence>
<accession>A0A3P7I9I7</accession>
<evidence type="ECO:0000313" key="5">
    <source>
        <dbReference type="EMBL" id="VDM69480.1"/>
    </source>
</evidence>
<name>A0A3P7I9I7_STRVU</name>
<evidence type="ECO:0000313" key="6">
    <source>
        <dbReference type="Proteomes" id="UP000270094"/>
    </source>
</evidence>
<proteinExistence type="predicted"/>
<reference evidence="5 6" key="1">
    <citation type="submission" date="2018-11" db="EMBL/GenBank/DDBJ databases">
        <authorList>
            <consortium name="Pathogen Informatics"/>
        </authorList>
    </citation>
    <scope>NUCLEOTIDE SEQUENCE [LARGE SCALE GENOMIC DNA]</scope>
</reference>
<dbReference type="Proteomes" id="UP000270094">
    <property type="component" value="Unassembled WGS sequence"/>
</dbReference>
<dbReference type="OrthoDB" id="10254570at2759"/>
<evidence type="ECO:0000256" key="4">
    <source>
        <dbReference type="SAM" id="Phobius"/>
    </source>
</evidence>
<dbReference type="Gene3D" id="3.40.640.10">
    <property type="entry name" value="Type I PLP-dependent aspartate aminotransferase-like (Major domain)"/>
    <property type="match status" value="1"/>
</dbReference>
<dbReference type="EMBL" id="UYYB01012397">
    <property type="protein sequence ID" value="VDM69480.1"/>
    <property type="molecule type" value="Genomic_DNA"/>
</dbReference>
<dbReference type="SUPFAM" id="SSF53383">
    <property type="entry name" value="PLP-dependent transferases"/>
    <property type="match status" value="1"/>
</dbReference>
<keyword evidence="4" id="KW-0472">Membrane</keyword>
<keyword evidence="2" id="KW-0663">Pyridoxal phosphate</keyword>
<dbReference type="AlphaFoldDB" id="A0A3P7I9I7"/>
<protein>
    <submittedName>
        <fullName evidence="5">Uncharacterized protein</fullName>
    </submittedName>
</protein>
<dbReference type="GO" id="GO:0008117">
    <property type="term" value="F:sphinganine-1-phosphate aldolase activity"/>
    <property type="evidence" value="ECO:0007669"/>
    <property type="project" value="TreeGrafter"/>
</dbReference>
<dbReference type="GO" id="GO:0030149">
    <property type="term" value="P:sphingolipid catabolic process"/>
    <property type="evidence" value="ECO:0007669"/>
    <property type="project" value="TreeGrafter"/>
</dbReference>
<evidence type="ECO:0000256" key="2">
    <source>
        <dbReference type="ARBA" id="ARBA00022898"/>
    </source>
</evidence>
<keyword evidence="4" id="KW-1133">Transmembrane helix</keyword>
<dbReference type="InterPro" id="IPR015424">
    <property type="entry name" value="PyrdxlP-dep_Trfase"/>
</dbReference>
<feature type="non-terminal residue" evidence="5">
    <location>
        <position position="216"/>
    </location>
</feature>
<dbReference type="GO" id="GO:0005783">
    <property type="term" value="C:endoplasmic reticulum"/>
    <property type="evidence" value="ECO:0007669"/>
    <property type="project" value="TreeGrafter"/>
</dbReference>
<dbReference type="PANTHER" id="PTHR42735">
    <property type="match status" value="1"/>
</dbReference>
<comment type="cofactor">
    <cofactor evidence="1">
        <name>pyridoxal 5'-phosphate</name>
        <dbReference type="ChEBI" id="CHEBI:597326"/>
    </cofactor>
</comment>
<dbReference type="InterPro" id="IPR015421">
    <property type="entry name" value="PyrdxlP-dep_Trfase_major"/>
</dbReference>
<dbReference type="GO" id="GO:0016020">
    <property type="term" value="C:membrane"/>
    <property type="evidence" value="ECO:0007669"/>
    <property type="project" value="GOC"/>
</dbReference>
<keyword evidence="4" id="KW-0812">Transmembrane</keyword>
<feature type="transmembrane region" description="Helical" evidence="4">
    <location>
        <begin position="22"/>
        <end position="42"/>
    </location>
</feature>
<dbReference type="PANTHER" id="PTHR42735:SF6">
    <property type="entry name" value="SPHINGOSINE-1-PHOSPHATE LYASE 1"/>
    <property type="match status" value="1"/>
</dbReference>